<feature type="transmembrane region" description="Helical" evidence="7">
    <location>
        <begin position="216"/>
        <end position="236"/>
    </location>
</feature>
<evidence type="ECO:0000313" key="9">
    <source>
        <dbReference type="Proteomes" id="UP000030004"/>
    </source>
</evidence>
<comment type="similarity">
    <text evidence="2">Belongs to the chromate ion transporter (CHR) (TC 2.A.51) family.</text>
</comment>
<dbReference type="PANTHER" id="PTHR33567:SF3">
    <property type="entry name" value="CHROMATE ION TRANSPORTER (EUROFUNG)"/>
    <property type="match status" value="1"/>
</dbReference>
<feature type="transmembrane region" description="Helical" evidence="7">
    <location>
        <begin position="321"/>
        <end position="349"/>
    </location>
</feature>
<dbReference type="InterPro" id="IPR003370">
    <property type="entry name" value="Chromate_transpt"/>
</dbReference>
<evidence type="ECO:0000313" key="8">
    <source>
        <dbReference type="EMBL" id="KGM47740.1"/>
    </source>
</evidence>
<evidence type="ECO:0000256" key="1">
    <source>
        <dbReference type="ARBA" id="ARBA00004651"/>
    </source>
</evidence>
<proteinExistence type="inferred from homology"/>
<feature type="transmembrane region" description="Helical" evidence="7">
    <location>
        <begin position="72"/>
        <end position="93"/>
    </location>
</feature>
<dbReference type="InterPro" id="IPR014047">
    <property type="entry name" value="Chr_Tranpt_l_chain"/>
</dbReference>
<reference evidence="8 9" key="1">
    <citation type="journal article" date="2015" name="Antonie Van Leeuwenhoek">
        <title>Pseudooceanicola atlanticus gen. nov. sp. nov., isolated from surface seawater of the Atlantic Ocean and reclassification of Oceanicola batsensis, Oceanicola marinus, Oceanicola nitratireducens, Oceanicola nanhaiensis, Oceanicola antarcticus and Oceanicola flagellatus, as Pseudooceanicola batsensis comb. nov., Pseudooceanicola marinus comb. nov., Pseudooceanicola nitratireducens comb. nov., Pseudooceanicola nanhaiensis comb. nov., Pseudooceanicola antarcticus comb. nov., and Pseudooceanicola flagellatus comb. nov.</title>
        <authorList>
            <person name="Lai Q."/>
            <person name="Li G."/>
            <person name="Liu X."/>
            <person name="Du Y."/>
            <person name="Sun F."/>
            <person name="Shao Z."/>
        </authorList>
    </citation>
    <scope>NUCLEOTIDE SEQUENCE [LARGE SCALE GENOMIC DNA]</scope>
    <source>
        <strain evidence="8 9">22II-s11g</strain>
    </source>
</reference>
<dbReference type="EMBL" id="AQQX01000008">
    <property type="protein sequence ID" value="KGM47740.1"/>
    <property type="molecule type" value="Genomic_DNA"/>
</dbReference>
<evidence type="ECO:0000256" key="2">
    <source>
        <dbReference type="ARBA" id="ARBA00005262"/>
    </source>
</evidence>
<protein>
    <submittedName>
        <fullName evidence="8">Chromate transporter</fullName>
    </submittedName>
</protein>
<evidence type="ECO:0000256" key="6">
    <source>
        <dbReference type="ARBA" id="ARBA00023136"/>
    </source>
</evidence>
<keyword evidence="6 7" id="KW-0472">Membrane</keyword>
<evidence type="ECO:0000256" key="3">
    <source>
        <dbReference type="ARBA" id="ARBA00022475"/>
    </source>
</evidence>
<feature type="transmembrane region" description="Helical" evidence="7">
    <location>
        <begin position="134"/>
        <end position="165"/>
    </location>
</feature>
<accession>A0A0A0EBV0</accession>
<keyword evidence="9" id="KW-1185">Reference proteome</keyword>
<feature type="transmembrane region" description="Helical" evidence="7">
    <location>
        <begin position="283"/>
        <end position="309"/>
    </location>
</feature>
<sequence length="406" mass="43216">MIRRFGRIGLLSFGGPAAQIAVMHEELVDKGRDLEEKDFLGALSFCMLLPGPEAMQLATYAGWRLRGVAGGLLAGLLFVLPGALVIAALAFAYARWGTLPVVQDAFLGIKALVIVIVLQALWKVSKKALNGAEGWALALLAFLAIFALGLPFPAIILAAGLWGLLRPHEDTGFASQTPVDWGHTIRTALIWGALWAAPLLLVWATGQTFLTHLALFFGKLAIVTFGGAYAVLAYMAQAVVDTHGWLTPDQMIDALGLAETTPGPLILVTQFTGHLAGLQQGGWWLGLTAGLLTLWMTFVPCFLWIFAFAPHVERILANPRLKGALGAITAAVVGVILNLSLWFALHVLFGTVDETGTIPRPQLDSFDPLALALTAIAAGLLVLLRLGLLTALALMAALGLIWSTLV</sequence>
<keyword evidence="3" id="KW-1003">Cell membrane</keyword>
<dbReference type="eggNOG" id="COG2059">
    <property type="taxonomic scope" value="Bacteria"/>
</dbReference>
<name>A0A0A0EBV0_9RHOB</name>
<dbReference type="AlphaFoldDB" id="A0A0A0EBV0"/>
<keyword evidence="5 7" id="KW-1133">Transmembrane helix</keyword>
<feature type="transmembrane region" description="Helical" evidence="7">
    <location>
        <begin position="369"/>
        <end position="402"/>
    </location>
</feature>
<dbReference type="STRING" id="1461694.ATO9_16885"/>
<feature type="transmembrane region" description="Helical" evidence="7">
    <location>
        <begin position="185"/>
        <end position="204"/>
    </location>
</feature>
<comment type="subcellular location">
    <subcellularLocation>
        <location evidence="1">Cell membrane</location>
        <topology evidence="1">Multi-pass membrane protein</topology>
    </subcellularLocation>
</comment>
<dbReference type="Proteomes" id="UP000030004">
    <property type="component" value="Unassembled WGS sequence"/>
</dbReference>
<evidence type="ECO:0000256" key="4">
    <source>
        <dbReference type="ARBA" id="ARBA00022692"/>
    </source>
</evidence>
<dbReference type="PIRSF" id="PIRSF004810">
    <property type="entry name" value="ChrA"/>
    <property type="match status" value="1"/>
</dbReference>
<dbReference type="GO" id="GO:0015109">
    <property type="term" value="F:chromate transmembrane transporter activity"/>
    <property type="evidence" value="ECO:0007669"/>
    <property type="project" value="InterPro"/>
</dbReference>
<dbReference type="Pfam" id="PF02417">
    <property type="entry name" value="Chromate_transp"/>
    <property type="match status" value="2"/>
</dbReference>
<feature type="transmembrane region" description="Helical" evidence="7">
    <location>
        <begin position="105"/>
        <end position="122"/>
    </location>
</feature>
<dbReference type="OrthoDB" id="8969999at2"/>
<gene>
    <name evidence="8" type="ORF">ATO9_16885</name>
</gene>
<dbReference type="PANTHER" id="PTHR33567">
    <property type="entry name" value="CHROMATE ION TRANSPORTER (EUROFUNG)"/>
    <property type="match status" value="1"/>
</dbReference>
<dbReference type="GO" id="GO:0005886">
    <property type="term" value="C:plasma membrane"/>
    <property type="evidence" value="ECO:0007669"/>
    <property type="project" value="UniProtKB-SubCell"/>
</dbReference>
<dbReference type="NCBIfam" id="TIGR00937">
    <property type="entry name" value="2A51"/>
    <property type="match status" value="1"/>
</dbReference>
<evidence type="ECO:0000256" key="5">
    <source>
        <dbReference type="ARBA" id="ARBA00022989"/>
    </source>
</evidence>
<organism evidence="8 9">
    <name type="scientific">Pseudooceanicola atlanticus</name>
    <dbReference type="NCBI Taxonomy" id="1461694"/>
    <lineage>
        <taxon>Bacteria</taxon>
        <taxon>Pseudomonadati</taxon>
        <taxon>Pseudomonadota</taxon>
        <taxon>Alphaproteobacteria</taxon>
        <taxon>Rhodobacterales</taxon>
        <taxon>Paracoccaceae</taxon>
        <taxon>Pseudooceanicola</taxon>
    </lineage>
</organism>
<dbReference type="RefSeq" id="WP_043751789.1">
    <property type="nucleotide sequence ID" value="NZ_AQQX01000008.1"/>
</dbReference>
<comment type="caution">
    <text evidence="8">The sequence shown here is derived from an EMBL/GenBank/DDBJ whole genome shotgun (WGS) entry which is preliminary data.</text>
</comment>
<keyword evidence="4 7" id="KW-0812">Transmembrane</keyword>
<evidence type="ECO:0000256" key="7">
    <source>
        <dbReference type="SAM" id="Phobius"/>
    </source>
</evidence>